<dbReference type="RefSeq" id="WP_062625655.1">
    <property type="nucleotide sequence ID" value="NZ_AP018738.1"/>
</dbReference>
<evidence type="ECO:0000256" key="10">
    <source>
        <dbReference type="ARBA" id="ARBA00022723"/>
    </source>
</evidence>
<evidence type="ECO:0000256" key="5">
    <source>
        <dbReference type="ARBA" id="ARBA00022475"/>
    </source>
</evidence>
<keyword evidence="11" id="KW-0677">Repeat</keyword>
<evidence type="ECO:0000256" key="6">
    <source>
        <dbReference type="ARBA" id="ARBA00022519"/>
    </source>
</evidence>
<keyword evidence="12 19" id="KW-0375">Hydrogen ion transport</keyword>
<comment type="pathway">
    <text evidence="2 19">Energy metabolism; oxidative phosphorylation.</text>
</comment>
<comment type="function">
    <text evidence="19">C-type cytochrome. Part of the cbb3-type cytochrome c oxidase complex.</text>
</comment>
<evidence type="ECO:0000313" key="25">
    <source>
        <dbReference type="Proteomes" id="UP000033070"/>
    </source>
</evidence>
<dbReference type="EMBL" id="AP018738">
    <property type="protein sequence ID" value="BBE49897.1"/>
    <property type="molecule type" value="Genomic_DNA"/>
</dbReference>
<dbReference type="SUPFAM" id="SSF46626">
    <property type="entry name" value="Cytochrome c"/>
    <property type="match status" value="2"/>
</dbReference>
<accession>A0A2Z6G8W4</accession>
<keyword evidence="17 19" id="KW-0406">Ion transport</keyword>
<keyword evidence="4 19" id="KW-0813">Transport</keyword>
<feature type="binding site" description="covalent" evidence="21">
    <location>
        <position position="128"/>
    </location>
    <ligand>
        <name>heme c</name>
        <dbReference type="ChEBI" id="CHEBI:61717"/>
        <label>1</label>
    </ligand>
</feature>
<dbReference type="InterPro" id="IPR038414">
    <property type="entry name" value="CcoP_N_sf"/>
</dbReference>
<feature type="domain" description="Cytochrome c" evidence="23">
    <location>
        <begin position="204"/>
        <end position="296"/>
    </location>
</feature>
<comment type="cofactor">
    <cofactor evidence="19 21">
        <name>heme c</name>
        <dbReference type="ChEBI" id="CHEBI:61717"/>
    </cofactor>
    <text evidence="19 21">Binds 2 heme C groups per subunit.</text>
</comment>
<feature type="binding site" description="axial binding residue" evidence="20">
    <location>
        <position position="132"/>
    </location>
    <ligand>
        <name>heme c</name>
        <dbReference type="ChEBI" id="CHEBI:61717"/>
        <label>1</label>
    </ligand>
    <ligandPart>
        <name>Fe</name>
        <dbReference type="ChEBI" id="CHEBI:18248"/>
    </ligandPart>
</feature>
<dbReference type="Pfam" id="PF14715">
    <property type="entry name" value="FixP_N"/>
    <property type="match status" value="1"/>
</dbReference>
<evidence type="ECO:0000256" key="20">
    <source>
        <dbReference type="PIRSR" id="PIRSR000006-1"/>
    </source>
</evidence>
<evidence type="ECO:0000256" key="11">
    <source>
        <dbReference type="ARBA" id="ARBA00022737"/>
    </source>
</evidence>
<keyword evidence="15 19" id="KW-0560">Oxidoreductase</keyword>
<dbReference type="PANTHER" id="PTHR33751">
    <property type="entry name" value="CBB3-TYPE CYTOCHROME C OXIDASE SUBUNIT FIXP"/>
    <property type="match status" value="1"/>
</dbReference>
<feature type="binding site" description="axial binding residue" evidence="20">
    <location>
        <position position="222"/>
    </location>
    <ligand>
        <name>heme c</name>
        <dbReference type="ChEBI" id="CHEBI:61717"/>
        <label>2</label>
    </ligand>
    <ligandPart>
        <name>Fe</name>
        <dbReference type="ChEBI" id="CHEBI:18248"/>
    </ligandPart>
</feature>
<keyword evidence="6 19" id="KW-0997">Cell inner membrane</keyword>
<dbReference type="KEGG" id="fam:OYT1_ch0324"/>
<dbReference type="GO" id="GO:0016491">
    <property type="term" value="F:oxidoreductase activity"/>
    <property type="evidence" value="ECO:0007669"/>
    <property type="project" value="UniProtKB-KW"/>
</dbReference>
<dbReference type="UniPathway" id="UPA00705"/>
<evidence type="ECO:0000256" key="7">
    <source>
        <dbReference type="ARBA" id="ARBA00022617"/>
    </source>
</evidence>
<dbReference type="STRING" id="1188319.OYT1_00427"/>
<feature type="transmembrane region" description="Helical" evidence="22">
    <location>
        <begin position="32"/>
        <end position="50"/>
    </location>
</feature>
<comment type="subunit">
    <text evidence="19">Component of the cbb3-type cytochrome c oxidase.</text>
</comment>
<evidence type="ECO:0000256" key="21">
    <source>
        <dbReference type="PIRSR" id="PIRSR000006-2"/>
    </source>
</evidence>
<evidence type="ECO:0000256" key="2">
    <source>
        <dbReference type="ARBA" id="ARBA00004673"/>
    </source>
</evidence>
<organism evidence="24 25">
    <name type="scientific">Ferriphaselus amnicola</name>
    <dbReference type="NCBI Taxonomy" id="1188319"/>
    <lineage>
        <taxon>Bacteria</taxon>
        <taxon>Pseudomonadati</taxon>
        <taxon>Pseudomonadota</taxon>
        <taxon>Betaproteobacteria</taxon>
        <taxon>Nitrosomonadales</taxon>
        <taxon>Gallionellaceae</taxon>
        <taxon>Ferriphaselus</taxon>
    </lineage>
</organism>
<dbReference type="PROSITE" id="PS51007">
    <property type="entry name" value="CYTC"/>
    <property type="match status" value="2"/>
</dbReference>
<reference evidence="24 25" key="1">
    <citation type="submission" date="2018-06" db="EMBL/GenBank/DDBJ databases">
        <title>OYT1 Genome Sequencing.</title>
        <authorList>
            <person name="Kato S."/>
            <person name="Itoh T."/>
            <person name="Ohkuma M."/>
        </authorList>
    </citation>
    <scope>NUCLEOTIDE SEQUENCE [LARGE SCALE GENOMIC DNA]</scope>
    <source>
        <strain evidence="24 25">OYT1</strain>
    </source>
</reference>
<dbReference type="GO" id="GO:0020037">
    <property type="term" value="F:heme binding"/>
    <property type="evidence" value="ECO:0007669"/>
    <property type="project" value="InterPro"/>
</dbReference>
<evidence type="ECO:0000313" key="24">
    <source>
        <dbReference type="EMBL" id="BBE49897.1"/>
    </source>
</evidence>
<dbReference type="Pfam" id="PF13442">
    <property type="entry name" value="Cytochrome_CBB3"/>
    <property type="match status" value="2"/>
</dbReference>
<proteinExistence type="inferred from homology"/>
<keyword evidence="10 19" id="KW-0479">Metal-binding</keyword>
<dbReference type="InterPro" id="IPR004678">
    <property type="entry name" value="Cyt_c_oxidase_cbb3_su3"/>
</dbReference>
<evidence type="ECO:0000256" key="19">
    <source>
        <dbReference type="PIRNR" id="PIRNR000006"/>
    </source>
</evidence>
<comment type="subcellular location">
    <subcellularLocation>
        <location evidence="1 19">Cell inner membrane</location>
    </subcellularLocation>
</comment>
<evidence type="ECO:0000256" key="17">
    <source>
        <dbReference type="ARBA" id="ARBA00023065"/>
    </source>
</evidence>
<evidence type="ECO:0000256" key="14">
    <source>
        <dbReference type="ARBA" id="ARBA00022989"/>
    </source>
</evidence>
<feature type="binding site" description="covalent" evidence="21">
    <location>
        <position position="218"/>
    </location>
    <ligand>
        <name>heme c</name>
        <dbReference type="ChEBI" id="CHEBI:61717"/>
        <label>2</label>
    </ligand>
</feature>
<dbReference type="InterPro" id="IPR050597">
    <property type="entry name" value="Cytochrome_c_Oxidase_Subunit"/>
</dbReference>
<evidence type="ECO:0000256" key="13">
    <source>
        <dbReference type="ARBA" id="ARBA00022982"/>
    </source>
</evidence>
<name>A0A2Z6G8W4_9PROT</name>
<gene>
    <name evidence="24" type="ORF">OYT1_ch0324</name>
</gene>
<comment type="similarity">
    <text evidence="3 19">Belongs to the CcoP / FixP family.</text>
</comment>
<evidence type="ECO:0000256" key="3">
    <source>
        <dbReference type="ARBA" id="ARBA00006113"/>
    </source>
</evidence>
<evidence type="ECO:0000256" key="18">
    <source>
        <dbReference type="ARBA" id="ARBA00023136"/>
    </source>
</evidence>
<dbReference type="Gene3D" id="1.10.760.10">
    <property type="entry name" value="Cytochrome c-like domain"/>
    <property type="match status" value="2"/>
</dbReference>
<dbReference type="GO" id="GO:0005886">
    <property type="term" value="C:plasma membrane"/>
    <property type="evidence" value="ECO:0007669"/>
    <property type="project" value="UniProtKB-SubCell"/>
</dbReference>
<dbReference type="PANTHER" id="PTHR33751:SF1">
    <property type="entry name" value="CBB3-TYPE CYTOCHROME C OXIDASE SUBUNIT FIXP"/>
    <property type="match status" value="1"/>
</dbReference>
<feature type="binding site" description="covalent" evidence="21">
    <location>
        <position position="131"/>
    </location>
    <ligand>
        <name>heme c</name>
        <dbReference type="ChEBI" id="CHEBI:61717"/>
        <label>1</label>
    </ligand>
</feature>
<keyword evidence="25" id="KW-1185">Reference proteome</keyword>
<evidence type="ECO:0000256" key="1">
    <source>
        <dbReference type="ARBA" id="ARBA00004533"/>
    </source>
</evidence>
<dbReference type="Proteomes" id="UP000033070">
    <property type="component" value="Chromosome"/>
</dbReference>
<dbReference type="GO" id="GO:0046872">
    <property type="term" value="F:metal ion binding"/>
    <property type="evidence" value="ECO:0007669"/>
    <property type="project" value="UniProtKB-KW"/>
</dbReference>
<dbReference type="Gene3D" id="6.10.280.130">
    <property type="match status" value="1"/>
</dbReference>
<evidence type="ECO:0000256" key="15">
    <source>
        <dbReference type="ARBA" id="ARBA00023002"/>
    </source>
</evidence>
<dbReference type="InterPro" id="IPR009056">
    <property type="entry name" value="Cyt_c-like_dom"/>
</dbReference>
<dbReference type="OrthoDB" id="5290932at2"/>
<evidence type="ECO:0000256" key="4">
    <source>
        <dbReference type="ARBA" id="ARBA00022448"/>
    </source>
</evidence>
<dbReference type="GO" id="GO:0006119">
    <property type="term" value="P:oxidative phosphorylation"/>
    <property type="evidence" value="ECO:0007669"/>
    <property type="project" value="UniProtKB-UniPathway"/>
</dbReference>
<feature type="domain" description="Cytochrome c" evidence="23">
    <location>
        <begin position="115"/>
        <end position="206"/>
    </location>
</feature>
<keyword evidence="14 22" id="KW-1133">Transmembrane helix</keyword>
<evidence type="ECO:0000256" key="9">
    <source>
        <dbReference type="ARBA" id="ARBA00022692"/>
    </source>
</evidence>
<dbReference type="GO" id="GO:1902600">
    <property type="term" value="P:proton transmembrane transport"/>
    <property type="evidence" value="ECO:0007669"/>
    <property type="project" value="UniProtKB-KW"/>
</dbReference>
<evidence type="ECO:0000256" key="22">
    <source>
        <dbReference type="SAM" id="Phobius"/>
    </source>
</evidence>
<keyword evidence="8 19" id="KW-0679">Respiratory chain</keyword>
<evidence type="ECO:0000256" key="16">
    <source>
        <dbReference type="ARBA" id="ARBA00023004"/>
    </source>
</evidence>
<protein>
    <recommendedName>
        <fullName evidence="19">Cbb3-type cytochrome c oxidase subunit</fullName>
    </recommendedName>
</protein>
<dbReference type="PIRSF" id="PIRSF000006">
    <property type="entry name" value="Cbb3-Cox_fixP"/>
    <property type="match status" value="1"/>
</dbReference>
<sequence>MSDNHNPAGGVPTTGHVWDDDLADFTNQPPKWWMLGLTASAIWVCVYFLMYPAVPIAVSGTFFEGVGLPGSGKWTAINELAADQKVLDDARAKYENKLKDMTPAAILADAELSEYVIRSGKVLFSDNCAACHGQNGVGTIQAGKFAMREQGLMAPVLNDDDWLFGGTVDTIHETITGGRQGMMVAHKDMLSAAEIDSLANSVAAGTPTANPLFAEKGCTACHGEDGKGIQAMGSANLTDKIWRFDGSVEGIKQTITYGVNSGDKDARVAVMPSFTAGGKLSAVEMKKLAVYVYKFGGGTPEAAPAPVEAAAAASDAPAAEAVAK</sequence>
<feature type="binding site" description="axial binding residue" evidence="20">
    <location>
        <position position="271"/>
    </location>
    <ligand>
        <name>heme c</name>
        <dbReference type="ChEBI" id="CHEBI:61717"/>
        <label>1</label>
    </ligand>
    <ligandPart>
        <name>Fe</name>
        <dbReference type="ChEBI" id="CHEBI:18248"/>
    </ligandPart>
</feature>
<keyword evidence="9 22" id="KW-0812">Transmembrane</keyword>
<keyword evidence="13 19" id="KW-0249">Electron transport</keyword>
<keyword evidence="18 19" id="KW-0472">Membrane</keyword>
<evidence type="ECO:0000259" key="23">
    <source>
        <dbReference type="PROSITE" id="PS51007"/>
    </source>
</evidence>
<dbReference type="AlphaFoldDB" id="A0A2Z6G8W4"/>
<dbReference type="InterPro" id="IPR036909">
    <property type="entry name" value="Cyt_c-like_dom_sf"/>
</dbReference>
<dbReference type="InterPro" id="IPR032858">
    <property type="entry name" value="CcoP_N"/>
</dbReference>
<evidence type="ECO:0000256" key="8">
    <source>
        <dbReference type="ARBA" id="ARBA00022660"/>
    </source>
</evidence>
<feature type="binding site" description="covalent" evidence="21">
    <location>
        <position position="221"/>
    </location>
    <ligand>
        <name>heme c</name>
        <dbReference type="ChEBI" id="CHEBI:61717"/>
        <label>2</label>
    </ligand>
</feature>
<feature type="binding site" description="axial binding residue" evidence="20">
    <location>
        <position position="183"/>
    </location>
    <ligand>
        <name>heme c</name>
        <dbReference type="ChEBI" id="CHEBI:61717"/>
        <label>2</label>
    </ligand>
    <ligandPart>
        <name>Fe</name>
        <dbReference type="ChEBI" id="CHEBI:18248"/>
    </ligandPart>
</feature>
<keyword evidence="16 19" id="KW-0408">Iron</keyword>
<keyword evidence="5 19" id="KW-1003">Cell membrane</keyword>
<keyword evidence="7 19" id="KW-0349">Heme</keyword>
<evidence type="ECO:0000256" key="12">
    <source>
        <dbReference type="ARBA" id="ARBA00022781"/>
    </source>
</evidence>
<dbReference type="GO" id="GO:0009055">
    <property type="term" value="F:electron transfer activity"/>
    <property type="evidence" value="ECO:0007669"/>
    <property type="project" value="InterPro"/>
</dbReference>